<dbReference type="GO" id="GO:0005524">
    <property type="term" value="F:ATP binding"/>
    <property type="evidence" value="ECO:0007669"/>
    <property type="project" value="InterPro"/>
</dbReference>
<protein>
    <submittedName>
        <fullName evidence="2">AAA family ATPase</fullName>
    </submittedName>
</protein>
<dbReference type="EMBL" id="WJIE01000014">
    <property type="protein sequence ID" value="MRG96984.1"/>
    <property type="molecule type" value="Genomic_DNA"/>
</dbReference>
<name>A0A6N7Q3V5_9BACT</name>
<organism evidence="2 3">
    <name type="scientific">Polyangium spumosum</name>
    <dbReference type="NCBI Taxonomy" id="889282"/>
    <lineage>
        <taxon>Bacteria</taxon>
        <taxon>Pseudomonadati</taxon>
        <taxon>Myxococcota</taxon>
        <taxon>Polyangia</taxon>
        <taxon>Polyangiales</taxon>
        <taxon>Polyangiaceae</taxon>
        <taxon>Polyangium</taxon>
    </lineage>
</organism>
<dbReference type="InterPro" id="IPR003959">
    <property type="entry name" value="ATPase_AAA_core"/>
</dbReference>
<dbReference type="AlphaFoldDB" id="A0A6N7Q3V5"/>
<dbReference type="PANTHER" id="PTHR32182:SF22">
    <property type="entry name" value="ATP-DEPENDENT ENDONUCLEASE, OLD FAMILY-RELATED"/>
    <property type="match status" value="1"/>
</dbReference>
<dbReference type="PANTHER" id="PTHR32182">
    <property type="entry name" value="DNA REPLICATION AND REPAIR PROTEIN RECF"/>
    <property type="match status" value="1"/>
</dbReference>
<dbReference type="InterPro" id="IPR027417">
    <property type="entry name" value="P-loop_NTPase"/>
</dbReference>
<evidence type="ECO:0000259" key="1">
    <source>
        <dbReference type="Pfam" id="PF13304"/>
    </source>
</evidence>
<dbReference type="Gene3D" id="3.40.50.300">
    <property type="entry name" value="P-loop containing nucleotide triphosphate hydrolases"/>
    <property type="match status" value="2"/>
</dbReference>
<dbReference type="SUPFAM" id="SSF52540">
    <property type="entry name" value="P-loop containing nucleoside triphosphate hydrolases"/>
    <property type="match status" value="1"/>
</dbReference>
<dbReference type="GO" id="GO:0000731">
    <property type="term" value="P:DNA synthesis involved in DNA repair"/>
    <property type="evidence" value="ECO:0007669"/>
    <property type="project" value="TreeGrafter"/>
</dbReference>
<keyword evidence="3" id="KW-1185">Reference proteome</keyword>
<dbReference type="OrthoDB" id="9784297at2"/>
<dbReference type="Pfam" id="PF13304">
    <property type="entry name" value="AAA_21"/>
    <property type="match status" value="1"/>
</dbReference>
<accession>A0A6N7Q3V5</accession>
<dbReference type="Proteomes" id="UP000440224">
    <property type="component" value="Unassembled WGS sequence"/>
</dbReference>
<feature type="domain" description="ATPase AAA-type core" evidence="1">
    <location>
        <begin position="247"/>
        <end position="338"/>
    </location>
</feature>
<evidence type="ECO:0000313" key="3">
    <source>
        <dbReference type="Proteomes" id="UP000440224"/>
    </source>
</evidence>
<evidence type="ECO:0000313" key="2">
    <source>
        <dbReference type="EMBL" id="MRG96984.1"/>
    </source>
</evidence>
<gene>
    <name evidence="2" type="ORF">GF068_34425</name>
</gene>
<reference evidence="2 3" key="1">
    <citation type="submission" date="2019-10" db="EMBL/GenBank/DDBJ databases">
        <title>A soil myxobacterium in the family Polyangiaceae.</title>
        <authorList>
            <person name="Li Y."/>
            <person name="Wang J."/>
        </authorList>
    </citation>
    <scope>NUCLEOTIDE SEQUENCE [LARGE SCALE GENOMIC DNA]</scope>
    <source>
        <strain evidence="2 3">DSM 14734</strain>
    </source>
</reference>
<comment type="caution">
    <text evidence="2">The sequence shown here is derived from an EMBL/GenBank/DDBJ whole genome shotgun (WGS) entry which is preliminary data.</text>
</comment>
<dbReference type="GO" id="GO:0016887">
    <property type="term" value="F:ATP hydrolysis activity"/>
    <property type="evidence" value="ECO:0007669"/>
    <property type="project" value="InterPro"/>
</dbReference>
<sequence length="450" mass="51175">MLSALHIKDVGPADRMDLEFGERLNVLTGDNGLGKSFVLEVAWWALTGTWVERPVLPQRGKEESAEIVPAVAWRGKNPTKPHKLHGLPQFNRVVQQWELPFQYHSRGYQPHNNIYTPVWLLDTFPTLYVRTNGAFALWDPARNHQIGTVDLSGPTTAVVAVPPFVFNEAAVWDGLEHKGKPLCNGLIEDWVTWQLEAQNETDHPFHLLTRILTRLSHPDEPMKPGKPVRPYLDDVRRFPAIELPYETIPITHASAGMKRIIALTYVLTWMWSEHVRACSMLGWKPAERVVVLFEEPETHLHPKWQRHIVPALLDVLGSLSSEMHPQVLLTTHAPLVLASLEPIFDEERDKLIHFGLERNQVSVEEIPWTKQGDTVNWLVSESFGLKQARSAAAEIAIEAAEAFMRGDLGALPEGLRTSEDIHQELLRVLPGHDPFWPRWIVHNEKRTEAP</sequence>
<dbReference type="RefSeq" id="WP_153823768.1">
    <property type="nucleotide sequence ID" value="NZ_WJIE01000014.1"/>
</dbReference>
<proteinExistence type="predicted"/>
<dbReference type="GO" id="GO:0006302">
    <property type="term" value="P:double-strand break repair"/>
    <property type="evidence" value="ECO:0007669"/>
    <property type="project" value="TreeGrafter"/>
</dbReference>